<dbReference type="PIRSF" id="PIRSF006615">
    <property type="entry name" value="Zn_crbxpep_Taq"/>
    <property type="match status" value="1"/>
</dbReference>
<protein>
    <recommendedName>
        <fullName evidence="3">Carboxypeptidase Taq</fullName>
    </recommendedName>
</protein>
<dbReference type="EMBL" id="HBEW01005321">
    <property type="protein sequence ID" value="CAD8583578.1"/>
    <property type="molecule type" value="Transcribed_RNA"/>
</dbReference>
<dbReference type="PANTHER" id="PTHR34217:SF1">
    <property type="entry name" value="CARBOXYPEPTIDASE 1"/>
    <property type="match status" value="1"/>
</dbReference>
<accession>A0A6U0F7V6</accession>
<feature type="active site" description="Proton donor/acceptor" evidence="1">
    <location>
        <position position="273"/>
    </location>
</feature>
<evidence type="ECO:0008006" key="3">
    <source>
        <dbReference type="Google" id="ProtNLM"/>
    </source>
</evidence>
<dbReference type="PANTHER" id="PTHR34217">
    <property type="entry name" value="METAL-DEPENDENT CARBOXYPEPTIDASE"/>
    <property type="match status" value="1"/>
</dbReference>
<sequence length="511" mass="56140">MATTHDANNAAYEDVKRILGDASRLESLSGLAGWDELVIMPSGEGAAKARGAALATLAGVIHEMKTSAALGKALGDAECHGAKDVANLRLARDAYAKATRVPNEMVRRMAEVHSRGYQDWVKARAASDFSMFAPVLKESLELTKARCALVAPGKDAFDAALDDYERGMTKARLNEIFPAVRDAIAPLIRRVYEKNTPPALVGVKNPLEGEFDVDLQAKMSKEIAIKLGFDMSKGRLDVSVHPFTGGCGPNDVRMTTRYKANDLAEGLTGTIHETGHSLYEQGRCEEFIGQPVSEAHSMGVHESQSLLWERMVALSKPFSHFLLRELQATFPAEFDGVSADTLYAAMNTVKNPSTIRVESDELTYPLHIFLRTELELGLMDGSIAIDDLPAKWNEKMKAYLGVDITDDAKGVLQDVHWSSGALPGYFPTYTLGSMYAVQIYNTAHKQIADLDAKIEKGEFAELREWLRVNVHVVGSECESADELLTRVTGKPLDAQEYIDYLTNKYTELYGL</sequence>
<dbReference type="PROSITE" id="PS52034">
    <property type="entry name" value="PEPTIDASE_M32"/>
    <property type="match status" value="1"/>
</dbReference>
<dbReference type="GO" id="GO:0006508">
    <property type="term" value="P:proteolysis"/>
    <property type="evidence" value="ECO:0007669"/>
    <property type="project" value="InterPro"/>
</dbReference>
<dbReference type="PRINTS" id="PR00998">
    <property type="entry name" value="CRBOXYPTASET"/>
</dbReference>
<evidence type="ECO:0000313" key="2">
    <source>
        <dbReference type="EMBL" id="CAD8583578.1"/>
    </source>
</evidence>
<dbReference type="InterPro" id="IPR001333">
    <property type="entry name" value="Peptidase_M32_Taq"/>
</dbReference>
<dbReference type="AlphaFoldDB" id="A0A6U0F7V6"/>
<dbReference type="GO" id="GO:0004181">
    <property type="term" value="F:metallocarboxypeptidase activity"/>
    <property type="evidence" value="ECO:0007669"/>
    <property type="project" value="InterPro"/>
</dbReference>
<organism evidence="2">
    <name type="scientific">Ostreococcus mediterraneus</name>
    <dbReference type="NCBI Taxonomy" id="1486918"/>
    <lineage>
        <taxon>Eukaryota</taxon>
        <taxon>Viridiplantae</taxon>
        <taxon>Chlorophyta</taxon>
        <taxon>Mamiellophyceae</taxon>
        <taxon>Mamiellales</taxon>
        <taxon>Bathycoccaceae</taxon>
        <taxon>Ostreococcus</taxon>
    </lineage>
</organism>
<dbReference type="SUPFAM" id="SSF55486">
    <property type="entry name" value="Metalloproteases ('zincins'), catalytic domain"/>
    <property type="match status" value="1"/>
</dbReference>
<dbReference type="CDD" id="cd06460">
    <property type="entry name" value="M32_Taq"/>
    <property type="match status" value="1"/>
</dbReference>
<dbReference type="Gene3D" id="1.10.1370.30">
    <property type="match status" value="1"/>
</dbReference>
<gene>
    <name evidence="2" type="ORF">OMED0929_LOCUS4460</name>
</gene>
<proteinExistence type="predicted"/>
<evidence type="ECO:0000256" key="1">
    <source>
        <dbReference type="PIRSR" id="PIRSR006615-2"/>
    </source>
</evidence>
<name>A0A6U0F7V6_9CHLO</name>
<dbReference type="Pfam" id="PF02074">
    <property type="entry name" value="Peptidase_M32"/>
    <property type="match status" value="1"/>
</dbReference>
<reference evidence="2" key="1">
    <citation type="submission" date="2021-01" db="EMBL/GenBank/DDBJ databases">
        <authorList>
            <person name="Corre E."/>
            <person name="Pelletier E."/>
            <person name="Niang G."/>
            <person name="Scheremetjew M."/>
            <person name="Finn R."/>
            <person name="Kale V."/>
            <person name="Holt S."/>
            <person name="Cochrane G."/>
            <person name="Meng A."/>
            <person name="Brown T."/>
            <person name="Cohen L."/>
        </authorList>
    </citation>
    <scope>NUCLEOTIDE SEQUENCE</scope>
    <source>
        <strain evidence="2">Clade-D-RCC2572</strain>
    </source>
</reference>